<evidence type="ECO:0000313" key="4">
    <source>
        <dbReference type="WBParaSite" id="nRc.2.0.1.t42862-RA"/>
    </source>
</evidence>
<name>A0A915KZD3_ROMCU</name>
<evidence type="ECO:0000313" key="3">
    <source>
        <dbReference type="Proteomes" id="UP000887565"/>
    </source>
</evidence>
<organism evidence="3 4">
    <name type="scientific">Romanomermis culicivorax</name>
    <name type="common">Nematode worm</name>
    <dbReference type="NCBI Taxonomy" id="13658"/>
    <lineage>
        <taxon>Eukaryota</taxon>
        <taxon>Metazoa</taxon>
        <taxon>Ecdysozoa</taxon>
        <taxon>Nematoda</taxon>
        <taxon>Enoplea</taxon>
        <taxon>Dorylaimia</taxon>
        <taxon>Mermithida</taxon>
        <taxon>Mermithoidea</taxon>
        <taxon>Mermithidae</taxon>
        <taxon>Romanomermis</taxon>
    </lineage>
</organism>
<protein>
    <submittedName>
        <fullName evidence="4">Uncharacterized protein</fullName>
    </submittedName>
</protein>
<proteinExistence type="predicted"/>
<accession>A0A915KZD3</accession>
<dbReference type="AlphaFoldDB" id="A0A915KZD3"/>
<keyword evidence="2" id="KW-1133">Transmembrane helix</keyword>
<sequence>MKEPFRSVFPGGGGNRPTYERKPRTIEYTQDLETSKRRIDLSLVGQIVVVVIIVFIGLWNYYQCGSRDTFAGITPVLAGLDFW</sequence>
<keyword evidence="3" id="KW-1185">Reference proteome</keyword>
<feature type="region of interest" description="Disordered" evidence="1">
    <location>
        <begin position="1"/>
        <end position="20"/>
    </location>
</feature>
<keyword evidence="2" id="KW-0472">Membrane</keyword>
<feature type="transmembrane region" description="Helical" evidence="2">
    <location>
        <begin position="41"/>
        <end position="62"/>
    </location>
</feature>
<dbReference type="Proteomes" id="UP000887565">
    <property type="component" value="Unplaced"/>
</dbReference>
<reference evidence="4" key="1">
    <citation type="submission" date="2022-11" db="UniProtKB">
        <authorList>
            <consortium name="WormBaseParasite"/>
        </authorList>
    </citation>
    <scope>IDENTIFICATION</scope>
</reference>
<evidence type="ECO:0000256" key="1">
    <source>
        <dbReference type="SAM" id="MobiDB-lite"/>
    </source>
</evidence>
<evidence type="ECO:0000256" key="2">
    <source>
        <dbReference type="SAM" id="Phobius"/>
    </source>
</evidence>
<dbReference type="WBParaSite" id="nRc.2.0.1.t42862-RA">
    <property type="protein sequence ID" value="nRc.2.0.1.t42862-RA"/>
    <property type="gene ID" value="nRc.2.0.1.g42862"/>
</dbReference>
<keyword evidence="2" id="KW-0812">Transmembrane</keyword>